<dbReference type="InterPro" id="IPR036366">
    <property type="entry name" value="PGBDSf"/>
</dbReference>
<evidence type="ECO:0000256" key="1">
    <source>
        <dbReference type="SAM" id="MobiDB-lite"/>
    </source>
</evidence>
<keyword evidence="4" id="KW-1185">Reference proteome</keyword>
<reference evidence="3" key="2">
    <citation type="journal article" date="2019" name="Genome Biol. Evol.">
        <title>Day and night: Metabolic profiles and evolutionary relationships of six axenic non-marine cyanobacteria.</title>
        <authorList>
            <person name="Will S.E."/>
            <person name="Henke P."/>
            <person name="Boedeker C."/>
            <person name="Huang S."/>
            <person name="Brinkmann H."/>
            <person name="Rohde M."/>
            <person name="Jarek M."/>
            <person name="Friedl T."/>
            <person name="Seufert S."/>
            <person name="Schumacher M."/>
            <person name="Overmann J."/>
            <person name="Neumann-Schaal M."/>
            <person name="Petersen J."/>
        </authorList>
    </citation>
    <scope>NUCLEOTIDE SEQUENCE [LARGE SCALE GENOMIC DNA]</scope>
    <source>
        <strain evidence="3">PCC 7102</strain>
    </source>
</reference>
<feature type="compositionally biased region" description="Polar residues" evidence="1">
    <location>
        <begin position="136"/>
        <end position="162"/>
    </location>
</feature>
<evidence type="ECO:0000313" key="4">
    <source>
        <dbReference type="Proteomes" id="UP000271624"/>
    </source>
</evidence>
<reference evidence="3" key="1">
    <citation type="submission" date="2018-12" db="EMBL/GenBank/DDBJ databases">
        <authorList>
            <person name="Will S."/>
            <person name="Neumann-Schaal M."/>
            <person name="Henke P."/>
        </authorList>
    </citation>
    <scope>NUCLEOTIDE SEQUENCE</scope>
    <source>
        <strain evidence="3">PCC 7102</strain>
    </source>
</reference>
<feature type="domain" description="Peptidoglycan binding-like" evidence="2">
    <location>
        <begin position="306"/>
        <end position="362"/>
    </location>
</feature>
<feature type="compositionally biased region" description="Low complexity" evidence="1">
    <location>
        <begin position="176"/>
        <end position="279"/>
    </location>
</feature>
<dbReference type="EMBL" id="RSCL01000037">
    <property type="protein sequence ID" value="RUS96234.1"/>
    <property type="molecule type" value="Genomic_DNA"/>
</dbReference>
<gene>
    <name evidence="3" type="ORF">DSM106972_087760</name>
</gene>
<comment type="caution">
    <text evidence="3">The sequence shown here is derived from an EMBL/GenBank/DDBJ whole genome shotgun (WGS) entry which is preliminary data.</text>
</comment>
<evidence type="ECO:0000313" key="3">
    <source>
        <dbReference type="EMBL" id="RUS96234.1"/>
    </source>
</evidence>
<sequence length="372" mass="40081">MKGRNEISIINYLVSVISFKLLSRKNLLGLLLCSGVPLLFSTPSVASVTVEQQIAQVITVGTVNRPTLKVGSQGDAVSELQAALKIMGYYNGAVDGTYGQTTAAAVSQFKQSAGLAPDGVVDTATWQQLFPGGQTVAASSDETSSPATTTNTNFPKPNQTAANLPKPVVVSNQESRTTTTTRINTGNGQQETVRTTSTTRNSNNNTSRQTTRTTNQNSTNNRGRNTTNTASTRTNANRNNTNNTSTANRGRNTTTTTSTRNTNNRTARSTASNSSTYRTRQTDSNLQKPGIQYTAAGFPILRLGMRGEEVYDLQTRLQRLGYLKNNPDGDFGADTETAVKALQKRFGMEADGVAGGETWEILTRRRTNRSQS</sequence>
<organism evidence="3 4">
    <name type="scientific">Dulcicalothrix desertica PCC 7102</name>
    <dbReference type="NCBI Taxonomy" id="232991"/>
    <lineage>
        <taxon>Bacteria</taxon>
        <taxon>Bacillati</taxon>
        <taxon>Cyanobacteriota</taxon>
        <taxon>Cyanophyceae</taxon>
        <taxon>Nostocales</taxon>
        <taxon>Calotrichaceae</taxon>
        <taxon>Dulcicalothrix</taxon>
    </lineage>
</organism>
<dbReference type="AlphaFoldDB" id="A0A3S1IEI7"/>
<feature type="region of interest" description="Disordered" evidence="1">
    <location>
        <begin position="135"/>
        <end position="288"/>
    </location>
</feature>
<proteinExistence type="predicted"/>
<dbReference type="Proteomes" id="UP000271624">
    <property type="component" value="Unassembled WGS sequence"/>
</dbReference>
<dbReference type="SUPFAM" id="SSF47090">
    <property type="entry name" value="PGBD-like"/>
    <property type="match status" value="2"/>
</dbReference>
<name>A0A3S1IEI7_9CYAN</name>
<dbReference type="InterPro" id="IPR002477">
    <property type="entry name" value="Peptidoglycan-bd-like"/>
</dbReference>
<dbReference type="Gene3D" id="1.10.101.10">
    <property type="entry name" value="PGBD-like superfamily/PGBD"/>
    <property type="match status" value="2"/>
</dbReference>
<dbReference type="OrthoDB" id="529556at2"/>
<dbReference type="InterPro" id="IPR036365">
    <property type="entry name" value="PGBD-like_sf"/>
</dbReference>
<dbReference type="Pfam" id="PF01471">
    <property type="entry name" value="PG_binding_1"/>
    <property type="match status" value="2"/>
</dbReference>
<feature type="domain" description="Peptidoglycan binding-like" evidence="2">
    <location>
        <begin position="73"/>
        <end position="129"/>
    </location>
</feature>
<accession>A0A3S1IEI7</accession>
<evidence type="ECO:0000259" key="2">
    <source>
        <dbReference type="Pfam" id="PF01471"/>
    </source>
</evidence>
<protein>
    <recommendedName>
        <fullName evidence="2">Peptidoglycan binding-like domain-containing protein</fullName>
    </recommendedName>
</protein>
<dbReference type="RefSeq" id="WP_127086761.1">
    <property type="nucleotide sequence ID" value="NZ_RSCL01000037.1"/>
</dbReference>